<dbReference type="AlphaFoldDB" id="A0A1L9RIN8"/>
<gene>
    <name evidence="1" type="ORF">ASPWEDRAFT_39868</name>
</gene>
<dbReference type="GeneID" id="63751050"/>
<evidence type="ECO:0000313" key="1">
    <source>
        <dbReference type="EMBL" id="OJJ34785.1"/>
    </source>
</evidence>
<reference evidence="2" key="1">
    <citation type="journal article" date="2017" name="Genome Biol.">
        <title>Comparative genomics reveals high biological diversity and specific adaptations in the industrially and medically important fungal genus Aspergillus.</title>
        <authorList>
            <person name="de Vries R.P."/>
            <person name="Riley R."/>
            <person name="Wiebenga A."/>
            <person name="Aguilar-Osorio G."/>
            <person name="Amillis S."/>
            <person name="Uchima C.A."/>
            <person name="Anderluh G."/>
            <person name="Asadollahi M."/>
            <person name="Askin M."/>
            <person name="Barry K."/>
            <person name="Battaglia E."/>
            <person name="Bayram O."/>
            <person name="Benocci T."/>
            <person name="Braus-Stromeyer S.A."/>
            <person name="Caldana C."/>
            <person name="Canovas D."/>
            <person name="Cerqueira G.C."/>
            <person name="Chen F."/>
            <person name="Chen W."/>
            <person name="Choi C."/>
            <person name="Clum A."/>
            <person name="Dos Santos R.A."/>
            <person name="Damasio A.R."/>
            <person name="Diallinas G."/>
            <person name="Emri T."/>
            <person name="Fekete E."/>
            <person name="Flipphi M."/>
            <person name="Freyberg S."/>
            <person name="Gallo A."/>
            <person name="Gournas C."/>
            <person name="Habgood R."/>
            <person name="Hainaut M."/>
            <person name="Harispe M.L."/>
            <person name="Henrissat B."/>
            <person name="Hilden K.S."/>
            <person name="Hope R."/>
            <person name="Hossain A."/>
            <person name="Karabika E."/>
            <person name="Karaffa L."/>
            <person name="Karanyi Z."/>
            <person name="Krasevec N."/>
            <person name="Kuo A."/>
            <person name="Kusch H."/>
            <person name="LaButti K."/>
            <person name="Lagendijk E.L."/>
            <person name="Lapidus A."/>
            <person name="Levasseur A."/>
            <person name="Lindquist E."/>
            <person name="Lipzen A."/>
            <person name="Logrieco A.F."/>
            <person name="MacCabe A."/>
            <person name="Maekelae M.R."/>
            <person name="Malavazi I."/>
            <person name="Melin P."/>
            <person name="Meyer V."/>
            <person name="Mielnichuk N."/>
            <person name="Miskei M."/>
            <person name="Molnar A.P."/>
            <person name="Mule G."/>
            <person name="Ngan C.Y."/>
            <person name="Orejas M."/>
            <person name="Orosz E."/>
            <person name="Ouedraogo J.P."/>
            <person name="Overkamp K.M."/>
            <person name="Park H.-S."/>
            <person name="Perrone G."/>
            <person name="Piumi F."/>
            <person name="Punt P.J."/>
            <person name="Ram A.F."/>
            <person name="Ramon A."/>
            <person name="Rauscher S."/>
            <person name="Record E."/>
            <person name="Riano-Pachon D.M."/>
            <person name="Robert V."/>
            <person name="Roehrig J."/>
            <person name="Ruller R."/>
            <person name="Salamov A."/>
            <person name="Salih N.S."/>
            <person name="Samson R.A."/>
            <person name="Sandor E."/>
            <person name="Sanguinetti M."/>
            <person name="Schuetze T."/>
            <person name="Sepcic K."/>
            <person name="Shelest E."/>
            <person name="Sherlock G."/>
            <person name="Sophianopoulou V."/>
            <person name="Squina F.M."/>
            <person name="Sun H."/>
            <person name="Susca A."/>
            <person name="Todd R.B."/>
            <person name="Tsang A."/>
            <person name="Unkles S.E."/>
            <person name="van de Wiele N."/>
            <person name="van Rossen-Uffink D."/>
            <person name="Oliveira J.V."/>
            <person name="Vesth T.C."/>
            <person name="Visser J."/>
            <person name="Yu J.-H."/>
            <person name="Zhou M."/>
            <person name="Andersen M.R."/>
            <person name="Archer D.B."/>
            <person name="Baker S.E."/>
            <person name="Benoit I."/>
            <person name="Brakhage A.A."/>
            <person name="Braus G.H."/>
            <person name="Fischer R."/>
            <person name="Frisvad J.C."/>
            <person name="Goldman G.H."/>
            <person name="Houbraken J."/>
            <person name="Oakley B."/>
            <person name="Pocsi I."/>
            <person name="Scazzocchio C."/>
            <person name="Seiboth B."/>
            <person name="vanKuyk P.A."/>
            <person name="Wortman J."/>
            <person name="Dyer P.S."/>
            <person name="Grigoriev I.V."/>
        </authorList>
    </citation>
    <scope>NUCLEOTIDE SEQUENCE [LARGE SCALE GENOMIC DNA]</scope>
    <source>
        <strain evidence="2">DTO 134E9</strain>
    </source>
</reference>
<dbReference type="VEuPathDB" id="FungiDB:ASPWEDRAFT_39868"/>
<sequence>MDRHSVSSHCLLLTTVTPVLGAFCRFNNLLFNHLLPESAPAYHWLSSFLSPWKIPDTSHVSSHSGLRSGTLRLYGAYYVSILRNVGPGDRALEHVYFSTTTATRPHTTYRPSGIFLTYRLIGSEQVDLLDGTISLTCPAVVGRTRPFSSVLVVICVLMFK</sequence>
<name>A0A1L9RIN8_ASPWE</name>
<dbReference type="RefSeq" id="XP_040688461.1">
    <property type="nucleotide sequence ID" value="XM_040835202.1"/>
</dbReference>
<organism evidence="1 2">
    <name type="scientific">Aspergillus wentii DTO 134E9</name>
    <dbReference type="NCBI Taxonomy" id="1073089"/>
    <lineage>
        <taxon>Eukaryota</taxon>
        <taxon>Fungi</taxon>
        <taxon>Dikarya</taxon>
        <taxon>Ascomycota</taxon>
        <taxon>Pezizomycotina</taxon>
        <taxon>Eurotiomycetes</taxon>
        <taxon>Eurotiomycetidae</taxon>
        <taxon>Eurotiales</taxon>
        <taxon>Aspergillaceae</taxon>
        <taxon>Aspergillus</taxon>
        <taxon>Aspergillus subgen. Cremei</taxon>
    </lineage>
</organism>
<protein>
    <submittedName>
        <fullName evidence="1">Uncharacterized protein</fullName>
    </submittedName>
</protein>
<proteinExistence type="predicted"/>
<keyword evidence="2" id="KW-1185">Reference proteome</keyword>
<dbReference type="EMBL" id="KV878212">
    <property type="protein sequence ID" value="OJJ34785.1"/>
    <property type="molecule type" value="Genomic_DNA"/>
</dbReference>
<evidence type="ECO:0000313" key="2">
    <source>
        <dbReference type="Proteomes" id="UP000184383"/>
    </source>
</evidence>
<accession>A0A1L9RIN8</accession>
<dbReference type="Proteomes" id="UP000184383">
    <property type="component" value="Unassembled WGS sequence"/>
</dbReference>